<dbReference type="PROSITE" id="PS50231">
    <property type="entry name" value="RICIN_B_LECTIN"/>
    <property type="match status" value="2"/>
</dbReference>
<proteinExistence type="predicted"/>
<gene>
    <name evidence="3" type="ORF">MIND_00975300</name>
</gene>
<feature type="domain" description="Ricin B lectin" evidence="2">
    <location>
        <begin position="22"/>
        <end position="160"/>
    </location>
</feature>
<dbReference type="OrthoDB" id="6770063at2759"/>
<dbReference type="SMART" id="SM00458">
    <property type="entry name" value="RICIN"/>
    <property type="match status" value="2"/>
</dbReference>
<evidence type="ECO:0000313" key="3">
    <source>
        <dbReference type="EMBL" id="KAF7297417.1"/>
    </source>
</evidence>
<name>A0A8H6SFI1_9AGAR</name>
<protein>
    <recommendedName>
        <fullName evidence="2">Ricin B lectin domain-containing protein</fullName>
    </recommendedName>
</protein>
<dbReference type="CDD" id="cd00161">
    <property type="entry name" value="beta-trefoil_Ricin-like"/>
    <property type="match status" value="1"/>
</dbReference>
<feature type="signal peptide" evidence="1">
    <location>
        <begin position="1"/>
        <end position="15"/>
    </location>
</feature>
<accession>A0A8H6SFI1</accession>
<dbReference type="InterPro" id="IPR035992">
    <property type="entry name" value="Ricin_B-like_lectins"/>
</dbReference>
<dbReference type="EMBL" id="JACAZF010000008">
    <property type="protein sequence ID" value="KAF7297417.1"/>
    <property type="molecule type" value="Genomic_DNA"/>
</dbReference>
<comment type="caution">
    <text evidence="3">The sequence shown here is derived from an EMBL/GenBank/DDBJ whole genome shotgun (WGS) entry which is preliminary data.</text>
</comment>
<keyword evidence="1" id="KW-0732">Signal</keyword>
<dbReference type="Proteomes" id="UP000636479">
    <property type="component" value="Unassembled WGS sequence"/>
</dbReference>
<keyword evidence="4" id="KW-1185">Reference proteome</keyword>
<evidence type="ECO:0000313" key="4">
    <source>
        <dbReference type="Proteomes" id="UP000636479"/>
    </source>
</evidence>
<feature type="chain" id="PRO_5034411141" description="Ricin B lectin domain-containing protein" evidence="1">
    <location>
        <begin position="16"/>
        <end position="316"/>
    </location>
</feature>
<evidence type="ECO:0000259" key="2">
    <source>
        <dbReference type="SMART" id="SM00458"/>
    </source>
</evidence>
<evidence type="ECO:0000256" key="1">
    <source>
        <dbReference type="SAM" id="SignalP"/>
    </source>
</evidence>
<dbReference type="SUPFAM" id="SSF50370">
    <property type="entry name" value="Ricin B-like lectins"/>
    <property type="match status" value="2"/>
</dbReference>
<dbReference type="InterPro" id="IPR000772">
    <property type="entry name" value="Ricin_B_lectin"/>
</dbReference>
<dbReference type="AlphaFoldDB" id="A0A8H6SFI1"/>
<sequence length="316" mass="34178">MLTLALFSFVISASAVQIQSGNPAFFDAGLQGCMSTKSNADGSQVVIHNCNNQDVTLQDWTVAFYNRYDVGPQQLKIFGDKCLDVKDGLNADGTSLQIWTCDTSNRNQNQLFTSRTDQTFQWVGTDKCVDLKGGAITDNTPLQIWTCDHNGNPNQQWQGERNPYQTVSAHIYGGDNSPNDNTPFCIVGTSNSNGASVVLTSCGLDSQIQAAFPGANSTWGAPVAPLSGTISTFNNKCLDVPNGSKANGVKLQLWTCAASNTNQMFTNHRGQIEWTGTGKCLDLTNGVSANGTQIQLWDCDASKTNFNQDWAISEIF</sequence>
<dbReference type="Gene3D" id="2.80.10.50">
    <property type="match status" value="2"/>
</dbReference>
<dbReference type="GeneID" id="59348880"/>
<dbReference type="RefSeq" id="XP_037217776.1">
    <property type="nucleotide sequence ID" value="XM_037366364.1"/>
</dbReference>
<reference evidence="3" key="1">
    <citation type="submission" date="2020-05" db="EMBL/GenBank/DDBJ databases">
        <title>Mycena genomes resolve the evolution of fungal bioluminescence.</title>
        <authorList>
            <person name="Tsai I.J."/>
        </authorList>
    </citation>
    <scope>NUCLEOTIDE SEQUENCE</scope>
    <source>
        <strain evidence="3">171206Taipei</strain>
    </source>
</reference>
<feature type="domain" description="Ricin B lectin" evidence="2">
    <location>
        <begin position="173"/>
        <end position="313"/>
    </location>
</feature>
<dbReference type="Pfam" id="PF00652">
    <property type="entry name" value="Ricin_B_lectin"/>
    <property type="match status" value="2"/>
</dbReference>
<organism evidence="3 4">
    <name type="scientific">Mycena indigotica</name>
    <dbReference type="NCBI Taxonomy" id="2126181"/>
    <lineage>
        <taxon>Eukaryota</taxon>
        <taxon>Fungi</taxon>
        <taxon>Dikarya</taxon>
        <taxon>Basidiomycota</taxon>
        <taxon>Agaricomycotina</taxon>
        <taxon>Agaricomycetes</taxon>
        <taxon>Agaricomycetidae</taxon>
        <taxon>Agaricales</taxon>
        <taxon>Marasmiineae</taxon>
        <taxon>Mycenaceae</taxon>
        <taxon>Mycena</taxon>
    </lineage>
</organism>